<dbReference type="EMBL" id="ASGP02000003">
    <property type="protein sequence ID" value="KAH9517909.1"/>
    <property type="molecule type" value="Genomic_DNA"/>
</dbReference>
<evidence type="ECO:0000313" key="2">
    <source>
        <dbReference type="EMBL" id="KAH9517909.1"/>
    </source>
</evidence>
<evidence type="ECO:0000313" key="3">
    <source>
        <dbReference type="Proteomes" id="UP000790347"/>
    </source>
</evidence>
<proteinExistence type="predicted"/>
<keyword evidence="3" id="KW-1185">Reference proteome</keyword>
<organism evidence="2 3">
    <name type="scientific">Dermatophagoides farinae</name>
    <name type="common">American house dust mite</name>
    <dbReference type="NCBI Taxonomy" id="6954"/>
    <lineage>
        <taxon>Eukaryota</taxon>
        <taxon>Metazoa</taxon>
        <taxon>Ecdysozoa</taxon>
        <taxon>Arthropoda</taxon>
        <taxon>Chelicerata</taxon>
        <taxon>Arachnida</taxon>
        <taxon>Acari</taxon>
        <taxon>Acariformes</taxon>
        <taxon>Sarcoptiformes</taxon>
        <taxon>Astigmata</taxon>
        <taxon>Psoroptidia</taxon>
        <taxon>Analgoidea</taxon>
        <taxon>Pyroglyphidae</taxon>
        <taxon>Dermatophagoidinae</taxon>
        <taxon>Dermatophagoides</taxon>
    </lineage>
</organism>
<accession>A0A922I1T6</accession>
<gene>
    <name evidence="2" type="ORF">DERF_008527</name>
</gene>
<evidence type="ECO:0000256" key="1">
    <source>
        <dbReference type="SAM" id="MobiDB-lite"/>
    </source>
</evidence>
<sequence length="71" mass="8017">MPNPTMVVVNAELYCVHNAVEYINTNPIILDIKNANTNQGEFQCSNSRKHCRQSSTHNDNRNNGIDMNKAL</sequence>
<reference evidence="2" key="1">
    <citation type="submission" date="2013-05" db="EMBL/GenBank/DDBJ databases">
        <authorList>
            <person name="Yim A.K.Y."/>
            <person name="Chan T.F."/>
            <person name="Ji K.M."/>
            <person name="Liu X.Y."/>
            <person name="Zhou J.W."/>
            <person name="Li R.Q."/>
            <person name="Yang K.Y."/>
            <person name="Li J."/>
            <person name="Li M."/>
            <person name="Law P.T.W."/>
            <person name="Wu Y.L."/>
            <person name="Cai Z.L."/>
            <person name="Qin H."/>
            <person name="Bao Y."/>
            <person name="Leung R.K.K."/>
            <person name="Ng P.K.S."/>
            <person name="Zou J."/>
            <person name="Zhong X.J."/>
            <person name="Ran P.X."/>
            <person name="Zhong N.S."/>
            <person name="Liu Z.G."/>
            <person name="Tsui S.K.W."/>
        </authorList>
    </citation>
    <scope>NUCLEOTIDE SEQUENCE</scope>
    <source>
        <strain evidence="2">Derf</strain>
        <tissue evidence="2">Whole organism</tissue>
    </source>
</reference>
<name>A0A922I1T6_DERFA</name>
<protein>
    <submittedName>
        <fullName evidence="2">Uncharacterized protein</fullName>
    </submittedName>
</protein>
<comment type="caution">
    <text evidence="2">The sequence shown here is derived from an EMBL/GenBank/DDBJ whole genome shotgun (WGS) entry which is preliminary data.</text>
</comment>
<dbReference type="Proteomes" id="UP000790347">
    <property type="component" value="Unassembled WGS sequence"/>
</dbReference>
<feature type="compositionally biased region" description="Polar residues" evidence="1">
    <location>
        <begin position="53"/>
        <end position="65"/>
    </location>
</feature>
<reference evidence="2" key="2">
    <citation type="journal article" date="2022" name="Res Sq">
        <title>Comparative Genomics Reveals Insights into the Divergent Evolution of Astigmatic Mites and Household Pest Adaptations.</title>
        <authorList>
            <person name="Xiong Q."/>
            <person name="Wan A.T.-Y."/>
            <person name="Liu X.-Y."/>
            <person name="Fung C.S.-H."/>
            <person name="Xiao X."/>
            <person name="Malainual N."/>
            <person name="Hou J."/>
            <person name="Wang L."/>
            <person name="Wang M."/>
            <person name="Yang K."/>
            <person name="Cui Y."/>
            <person name="Leung E."/>
            <person name="Nong W."/>
            <person name="Shin S.-K."/>
            <person name="Au S."/>
            <person name="Jeong K.Y."/>
            <person name="Chew F.T."/>
            <person name="Hui J."/>
            <person name="Leung T.F."/>
            <person name="Tungtrongchitr A."/>
            <person name="Zhong N."/>
            <person name="Liu Z."/>
            <person name="Tsui S."/>
        </authorList>
    </citation>
    <scope>NUCLEOTIDE SEQUENCE</scope>
    <source>
        <strain evidence="2">Derf</strain>
        <tissue evidence="2">Whole organism</tissue>
    </source>
</reference>
<feature type="region of interest" description="Disordered" evidence="1">
    <location>
        <begin position="46"/>
        <end position="71"/>
    </location>
</feature>
<dbReference type="AlphaFoldDB" id="A0A922I1T6"/>